<dbReference type="Proteomes" id="UP000183649">
    <property type="component" value="Unassembled WGS sequence"/>
</dbReference>
<name>A0A0K6HYE4_9BURK</name>
<protein>
    <submittedName>
        <fullName evidence="9">Drug resistance transporter, EmrB/QacA subfamily</fullName>
    </submittedName>
</protein>
<keyword evidence="3" id="KW-1003">Cell membrane</keyword>
<keyword evidence="4 7" id="KW-0812">Transmembrane</keyword>
<gene>
    <name evidence="9" type="ORF">Ga0061069_103307</name>
</gene>
<proteinExistence type="predicted"/>
<feature type="transmembrane region" description="Helical" evidence="7">
    <location>
        <begin position="380"/>
        <end position="402"/>
    </location>
</feature>
<feature type="transmembrane region" description="Helical" evidence="7">
    <location>
        <begin position="65"/>
        <end position="84"/>
    </location>
</feature>
<feature type="transmembrane region" description="Helical" evidence="7">
    <location>
        <begin position="90"/>
        <end position="111"/>
    </location>
</feature>
<organism evidence="9 10">
    <name type="scientific">Thiomonas bhubaneswarensis</name>
    <dbReference type="NCBI Taxonomy" id="339866"/>
    <lineage>
        <taxon>Bacteria</taxon>
        <taxon>Pseudomonadati</taxon>
        <taxon>Pseudomonadota</taxon>
        <taxon>Betaproteobacteria</taxon>
        <taxon>Burkholderiales</taxon>
        <taxon>Thiomonas</taxon>
    </lineage>
</organism>
<dbReference type="Gene3D" id="1.20.1250.20">
    <property type="entry name" value="MFS general substrate transporter like domains"/>
    <property type="match status" value="1"/>
</dbReference>
<feature type="transmembrane region" description="Helical" evidence="7">
    <location>
        <begin position="30"/>
        <end position="53"/>
    </location>
</feature>
<accession>A0A0K6HYE4</accession>
<feature type="transmembrane region" description="Helical" evidence="7">
    <location>
        <begin position="209"/>
        <end position="229"/>
    </location>
</feature>
<dbReference type="STRING" id="339866.GCA_001418255_01186"/>
<feature type="transmembrane region" description="Helical" evidence="7">
    <location>
        <begin position="284"/>
        <end position="304"/>
    </location>
</feature>
<dbReference type="InterPro" id="IPR020846">
    <property type="entry name" value="MFS_dom"/>
</dbReference>
<dbReference type="SUPFAM" id="SSF103473">
    <property type="entry name" value="MFS general substrate transporter"/>
    <property type="match status" value="1"/>
</dbReference>
<evidence type="ECO:0000256" key="4">
    <source>
        <dbReference type="ARBA" id="ARBA00022692"/>
    </source>
</evidence>
<keyword evidence="10" id="KW-1185">Reference proteome</keyword>
<dbReference type="GO" id="GO:0005886">
    <property type="term" value="C:plasma membrane"/>
    <property type="evidence" value="ECO:0007669"/>
    <property type="project" value="UniProtKB-SubCell"/>
</dbReference>
<dbReference type="GO" id="GO:0022857">
    <property type="term" value="F:transmembrane transporter activity"/>
    <property type="evidence" value="ECO:0007669"/>
    <property type="project" value="InterPro"/>
</dbReference>
<evidence type="ECO:0000256" key="1">
    <source>
        <dbReference type="ARBA" id="ARBA00004651"/>
    </source>
</evidence>
<dbReference type="PRINTS" id="PR01036">
    <property type="entry name" value="TCRTETB"/>
</dbReference>
<dbReference type="CDD" id="cd17503">
    <property type="entry name" value="MFS_LmrB_MDR_like"/>
    <property type="match status" value="1"/>
</dbReference>
<evidence type="ECO:0000256" key="7">
    <source>
        <dbReference type="SAM" id="Phobius"/>
    </source>
</evidence>
<dbReference type="InterPro" id="IPR004638">
    <property type="entry name" value="EmrB-like"/>
</dbReference>
<dbReference type="Gene3D" id="1.20.1720.10">
    <property type="entry name" value="Multidrug resistance protein D"/>
    <property type="match status" value="1"/>
</dbReference>
<dbReference type="InterPro" id="IPR011701">
    <property type="entry name" value="MFS"/>
</dbReference>
<dbReference type="AlphaFoldDB" id="A0A0K6HYE4"/>
<evidence type="ECO:0000313" key="9">
    <source>
        <dbReference type="EMBL" id="CUA95900.1"/>
    </source>
</evidence>
<keyword evidence="2" id="KW-0813">Transport</keyword>
<comment type="subcellular location">
    <subcellularLocation>
        <location evidence="1">Cell membrane</location>
        <topology evidence="1">Multi-pass membrane protein</topology>
    </subcellularLocation>
</comment>
<feature type="transmembrane region" description="Helical" evidence="7">
    <location>
        <begin position="414"/>
        <end position="434"/>
    </location>
</feature>
<feature type="transmembrane region" description="Helical" evidence="7">
    <location>
        <begin position="341"/>
        <end position="360"/>
    </location>
</feature>
<feature type="transmembrane region" description="Helical" evidence="7">
    <location>
        <begin position="151"/>
        <end position="170"/>
    </location>
</feature>
<evidence type="ECO:0000313" key="10">
    <source>
        <dbReference type="Proteomes" id="UP000183649"/>
    </source>
</evidence>
<dbReference type="NCBIfam" id="TIGR00711">
    <property type="entry name" value="efflux_EmrB"/>
    <property type="match status" value="1"/>
</dbReference>
<evidence type="ECO:0000259" key="8">
    <source>
        <dbReference type="PROSITE" id="PS50850"/>
    </source>
</evidence>
<keyword evidence="5 7" id="KW-1133">Transmembrane helix</keyword>
<feature type="transmembrane region" description="Helical" evidence="7">
    <location>
        <begin position="182"/>
        <end position="203"/>
    </location>
</feature>
<feature type="transmembrane region" description="Helical" evidence="7">
    <location>
        <begin position="316"/>
        <end position="335"/>
    </location>
</feature>
<dbReference type="Pfam" id="PF07690">
    <property type="entry name" value="MFS_1"/>
    <property type="match status" value="1"/>
</dbReference>
<keyword evidence="6 7" id="KW-0472">Membrane</keyword>
<feature type="transmembrane region" description="Helical" evidence="7">
    <location>
        <begin position="250"/>
        <end position="272"/>
    </location>
</feature>
<dbReference type="PANTHER" id="PTHR42718:SF46">
    <property type="entry name" value="BLR6921 PROTEIN"/>
    <property type="match status" value="1"/>
</dbReference>
<reference evidence="10" key="1">
    <citation type="submission" date="2015-08" db="EMBL/GenBank/DDBJ databases">
        <authorList>
            <person name="Varghese N."/>
        </authorList>
    </citation>
    <scope>NUCLEOTIDE SEQUENCE [LARGE SCALE GENOMIC DNA]</scope>
    <source>
        <strain evidence="10">DSM 18181</strain>
    </source>
</reference>
<feature type="domain" description="Major facilitator superfamily (MFS) profile" evidence="8">
    <location>
        <begin position="1"/>
        <end position="441"/>
    </location>
</feature>
<feature type="transmembrane region" description="Helical" evidence="7">
    <location>
        <begin position="123"/>
        <end position="145"/>
    </location>
</feature>
<evidence type="ECO:0000256" key="3">
    <source>
        <dbReference type="ARBA" id="ARBA00022475"/>
    </source>
</evidence>
<evidence type="ECO:0000256" key="5">
    <source>
        <dbReference type="ARBA" id="ARBA00022989"/>
    </source>
</evidence>
<dbReference type="PROSITE" id="PS50850">
    <property type="entry name" value="MFS"/>
    <property type="match status" value="1"/>
</dbReference>
<dbReference type="OrthoDB" id="9807274at2"/>
<sequence length="454" mass="47827">MVVAIAFLMEQLDATIVTTAIPDMARTLQASVVQMSLAVSAYVLTLAVFIPLSGWLADRFGARRVFIAALGVFTLGSVLCGVADSFPMLVAMRMLQGLGGAMMTPVGRLILLRSFPRADLVRAMTYATLPAIIGPVIGPLLGGWLTTTLSWRWIFFVNLPFGLLGMLLAARVLDDEDGPAPAAFDLAGFVLFGVAVGLLQFAMEGAAHLPVVTLAAMTLVAALLLLAFLRHGRRLTHPAVDLTLLRERAFGIATLAGGLCRMAMNAPVYLLPLMLQVGLGMSPVQSGALTFLSAVASPVVRLFVGRGLRLLGFRRLLLASATACTASLAGFALIGPHTSTLWIATAIVLYGLVRSTQFMISNTLAYADIEASRLSSATSLGGLLQQLTVSFGVSLGAAWLGLLTPAHAVPALQTFHDTFLLLAVLPMLALPAFIRLKPQDGAVVSGHVVEGRAD</sequence>
<evidence type="ECO:0000256" key="2">
    <source>
        <dbReference type="ARBA" id="ARBA00022448"/>
    </source>
</evidence>
<dbReference type="PANTHER" id="PTHR42718">
    <property type="entry name" value="MAJOR FACILITATOR SUPERFAMILY MULTIDRUG TRANSPORTER MFSC"/>
    <property type="match status" value="1"/>
</dbReference>
<dbReference type="EMBL" id="CYHF01000003">
    <property type="protein sequence ID" value="CUA95900.1"/>
    <property type="molecule type" value="Genomic_DNA"/>
</dbReference>
<dbReference type="InterPro" id="IPR036259">
    <property type="entry name" value="MFS_trans_sf"/>
</dbReference>
<evidence type="ECO:0000256" key="6">
    <source>
        <dbReference type="ARBA" id="ARBA00023136"/>
    </source>
</evidence>